<dbReference type="GO" id="GO:0046872">
    <property type="term" value="F:metal ion binding"/>
    <property type="evidence" value="ECO:0007669"/>
    <property type="project" value="UniProtKB-KW"/>
</dbReference>
<reference evidence="3" key="1">
    <citation type="submission" date="2021-02" db="EMBL/GenBank/DDBJ databases">
        <title>Natronogracilivirga saccharolytica gen. nov. sp. nov. a new anaerobic, haloalkiliphilic carbohydrate-fermenting bacterium from soda lake and proposing of Cyclonatronumiaceae fam. nov. in the phylum Balneolaeota.</title>
        <authorList>
            <person name="Zhilina T.N."/>
            <person name="Sorokin D.Y."/>
            <person name="Zavarzina D.G."/>
            <person name="Toshchakov S.V."/>
            <person name="Kublanov I.V."/>
        </authorList>
    </citation>
    <scope>NUCLEOTIDE SEQUENCE</scope>
    <source>
        <strain evidence="3">Z-1702</strain>
    </source>
</reference>
<feature type="binding site" evidence="2">
    <location>
        <position position="158"/>
    </location>
    <ligand>
        <name>Mn(2+)</name>
        <dbReference type="ChEBI" id="CHEBI:29035"/>
        <label>2</label>
    </ligand>
</feature>
<organism evidence="3 4">
    <name type="scientific">Natronogracilivirga saccharolytica</name>
    <dbReference type="NCBI Taxonomy" id="2812953"/>
    <lineage>
        <taxon>Bacteria</taxon>
        <taxon>Pseudomonadati</taxon>
        <taxon>Balneolota</taxon>
        <taxon>Balneolia</taxon>
        <taxon>Balneolales</taxon>
        <taxon>Cyclonatronaceae</taxon>
        <taxon>Natronogracilivirga</taxon>
    </lineage>
</organism>
<dbReference type="SUPFAM" id="SSF55031">
    <property type="entry name" value="Bacterial exopeptidase dimerisation domain"/>
    <property type="match status" value="1"/>
</dbReference>
<dbReference type="InterPro" id="IPR017439">
    <property type="entry name" value="Amidohydrolase"/>
</dbReference>
<proteinExistence type="predicted"/>
<dbReference type="InterPro" id="IPR036264">
    <property type="entry name" value="Bact_exopeptidase_dim_dom"/>
</dbReference>
<dbReference type="PIRSF" id="PIRSF005962">
    <property type="entry name" value="Pept_M20D_amidohydro"/>
    <property type="match status" value="1"/>
</dbReference>
<dbReference type="RefSeq" id="WP_210513128.1">
    <property type="nucleotide sequence ID" value="NZ_JAFIDN010000012.1"/>
</dbReference>
<evidence type="ECO:0000313" key="4">
    <source>
        <dbReference type="Proteomes" id="UP000673975"/>
    </source>
</evidence>
<accession>A0A8J7SAU9</accession>
<dbReference type="SUPFAM" id="SSF53187">
    <property type="entry name" value="Zn-dependent exopeptidases"/>
    <property type="match status" value="1"/>
</dbReference>
<evidence type="ECO:0000256" key="1">
    <source>
        <dbReference type="ARBA" id="ARBA00022801"/>
    </source>
</evidence>
<comment type="cofactor">
    <cofactor evidence="2">
        <name>Mn(2+)</name>
        <dbReference type="ChEBI" id="CHEBI:29035"/>
    </cofactor>
    <text evidence="2">The Mn(2+) ion enhances activity.</text>
</comment>
<keyword evidence="4" id="KW-1185">Reference proteome</keyword>
<dbReference type="Pfam" id="PF01546">
    <property type="entry name" value="Peptidase_M20"/>
    <property type="match status" value="1"/>
</dbReference>
<dbReference type="InterPro" id="IPR002933">
    <property type="entry name" value="Peptidase_M20"/>
</dbReference>
<feature type="binding site" evidence="2">
    <location>
        <position position="132"/>
    </location>
    <ligand>
        <name>Mn(2+)</name>
        <dbReference type="ChEBI" id="CHEBI:29035"/>
        <label>2</label>
    </ligand>
</feature>
<dbReference type="Gene3D" id="3.40.630.10">
    <property type="entry name" value="Zn peptidases"/>
    <property type="match status" value="1"/>
</dbReference>
<name>A0A8J7SAU9_9BACT</name>
<dbReference type="GO" id="GO:0016787">
    <property type="term" value="F:hydrolase activity"/>
    <property type="evidence" value="ECO:0007669"/>
    <property type="project" value="InterPro"/>
</dbReference>
<dbReference type="NCBIfam" id="TIGR01891">
    <property type="entry name" value="amidohydrolases"/>
    <property type="match status" value="1"/>
</dbReference>
<dbReference type="Proteomes" id="UP000673975">
    <property type="component" value="Unassembled WGS sequence"/>
</dbReference>
<sequence length="389" mass="42333">MNTGYMTKAEIRKKLHQIAETAHNEKETAAFVAGILRKNGVITGLTEGIGGHGLLAEIDSGKPGPELLFRAELDALPIPETIELAHSSGNPDVAHKCGHDGHMVILLGLAEELGRRPLTSGKVYLLFQPAEETGEGAQRMLEDKKMSGVSPDYVFALHNIPGYPVNTVLLRDDVFAAGSAGLIVRLTGNTAHAAHPEQGRSPASAVASLIHDWQSLPQNTIPFDRAGLLTVIHARIGEPAFGTTPGHAQIMSTIRAHESGDLDLLCDRALDFARSEAGRRNLKLDYEWTEVFHPTRNHPEAVSMIEQAARRLQGQKKEAEVAGIIRLSRPFSWSEDFSRFTDRFTGAIFGLGAGENHPHLHDSNYDFPDELLDTGMMLFAGIIDDAGLR</sequence>
<keyword evidence="1" id="KW-0378">Hydrolase</keyword>
<keyword evidence="2" id="KW-0479">Metal-binding</keyword>
<comment type="caution">
    <text evidence="3">The sequence shown here is derived from an EMBL/GenBank/DDBJ whole genome shotgun (WGS) entry which is preliminary data.</text>
</comment>
<evidence type="ECO:0000313" key="3">
    <source>
        <dbReference type="EMBL" id="MBP3193673.1"/>
    </source>
</evidence>
<evidence type="ECO:0000256" key="2">
    <source>
        <dbReference type="PIRSR" id="PIRSR005962-1"/>
    </source>
</evidence>
<dbReference type="PANTHER" id="PTHR11014">
    <property type="entry name" value="PEPTIDASE M20 FAMILY MEMBER"/>
    <property type="match status" value="1"/>
</dbReference>
<dbReference type="AlphaFoldDB" id="A0A8J7SAU9"/>
<dbReference type="Gene3D" id="3.30.70.360">
    <property type="match status" value="1"/>
</dbReference>
<feature type="binding site" evidence="2">
    <location>
        <position position="99"/>
    </location>
    <ligand>
        <name>Mn(2+)</name>
        <dbReference type="ChEBI" id="CHEBI:29035"/>
        <label>2</label>
    </ligand>
</feature>
<keyword evidence="2" id="KW-0464">Manganese</keyword>
<dbReference type="EMBL" id="JAFIDN010000012">
    <property type="protein sequence ID" value="MBP3193673.1"/>
    <property type="molecule type" value="Genomic_DNA"/>
</dbReference>
<feature type="binding site" evidence="2">
    <location>
        <position position="97"/>
    </location>
    <ligand>
        <name>Mn(2+)</name>
        <dbReference type="ChEBI" id="CHEBI:29035"/>
        <label>2</label>
    </ligand>
</feature>
<protein>
    <submittedName>
        <fullName evidence="3">Amidohydrolase</fullName>
    </submittedName>
</protein>
<dbReference type="PANTHER" id="PTHR11014:SF169">
    <property type="entry name" value="CLAN MH, FAMILY M20, PEPTIDASE T-LIKE METALLOPEPTIDASE"/>
    <property type="match status" value="1"/>
</dbReference>
<feature type="binding site" evidence="2">
    <location>
        <position position="361"/>
    </location>
    <ligand>
        <name>Mn(2+)</name>
        <dbReference type="ChEBI" id="CHEBI:29035"/>
        <label>2</label>
    </ligand>
</feature>
<gene>
    <name evidence="3" type="ORF">NATSA_13435</name>
</gene>